<dbReference type="KEGG" id="ccn:H924_00080"/>
<evidence type="ECO:0000313" key="2">
    <source>
        <dbReference type="Proteomes" id="UP000011760"/>
    </source>
</evidence>
<dbReference type="eggNOG" id="COG1694">
    <property type="taxonomic scope" value="Bacteria"/>
</dbReference>
<gene>
    <name evidence="1" type="ORF">H924_00080</name>
</gene>
<dbReference type="SUPFAM" id="SSF101386">
    <property type="entry name" value="all-alpha NTP pyrophosphatases"/>
    <property type="match status" value="1"/>
</dbReference>
<dbReference type="RefSeq" id="WP_015649937.1">
    <property type="nucleotide sequence ID" value="NC_020506.1"/>
</dbReference>
<name>M1UCD6_9CORY</name>
<dbReference type="EMBL" id="CP004354">
    <property type="protein sequence ID" value="AGG65480.1"/>
    <property type="molecule type" value="Genomic_DNA"/>
</dbReference>
<dbReference type="Proteomes" id="UP000011760">
    <property type="component" value="Chromosome"/>
</dbReference>
<dbReference type="OrthoDB" id="5953925at2"/>
<evidence type="ECO:0000313" key="1">
    <source>
        <dbReference type="EMBL" id="AGG65480.1"/>
    </source>
</evidence>
<dbReference type="STRING" id="1121353.H924_00080"/>
<reference evidence="1 2" key="1">
    <citation type="submission" date="2013-02" db="EMBL/GenBank/DDBJ databases">
        <title>The complete genome sequence of Corynebacterium callunae DSM 20147.</title>
        <authorList>
            <person name="Ruckert C."/>
            <person name="Albersmeier A."/>
            <person name="Kalinowski J."/>
        </authorList>
    </citation>
    <scope>NUCLEOTIDE SEQUENCE [LARGE SCALE GENOMIC DNA]</scope>
    <source>
        <strain evidence="1 2">DSM 20147</strain>
    </source>
</reference>
<sequence length="114" mass="13010">MTNPLSDARDQALEVRKLYEILEERFNGKTWSMHELQIGFANDVGNIGRLLLAEEGTWNIDGDARAELEHKLSETMWWVFVLADKLNIDITAAYPQTMEKIQAALEETISKTAE</sequence>
<dbReference type="HOGENOM" id="CLU_160052_1_0_11"/>
<keyword evidence="2" id="KW-1185">Reference proteome</keyword>
<dbReference type="Gene3D" id="1.10.287.1080">
    <property type="entry name" value="MazG-like"/>
    <property type="match status" value="1"/>
</dbReference>
<protein>
    <recommendedName>
        <fullName evidence="3">MazG-like protein</fullName>
    </recommendedName>
</protein>
<accession>M1UCD6</accession>
<dbReference type="PATRIC" id="fig|1121353.3.peg.18"/>
<proteinExistence type="predicted"/>
<evidence type="ECO:0008006" key="3">
    <source>
        <dbReference type="Google" id="ProtNLM"/>
    </source>
</evidence>
<organism evidence="1 2">
    <name type="scientific">Corynebacterium callunae DSM 20147</name>
    <dbReference type="NCBI Taxonomy" id="1121353"/>
    <lineage>
        <taxon>Bacteria</taxon>
        <taxon>Bacillati</taxon>
        <taxon>Actinomycetota</taxon>
        <taxon>Actinomycetes</taxon>
        <taxon>Mycobacteriales</taxon>
        <taxon>Corynebacteriaceae</taxon>
        <taxon>Corynebacterium</taxon>
    </lineage>
</organism>
<dbReference type="AlphaFoldDB" id="M1UCD6"/>